<dbReference type="Proteomes" id="UP000198728">
    <property type="component" value="Unassembled WGS sequence"/>
</dbReference>
<dbReference type="InterPro" id="IPR036388">
    <property type="entry name" value="WH-like_DNA-bd_sf"/>
</dbReference>
<dbReference type="PANTHER" id="PTHR30537">
    <property type="entry name" value="HTH-TYPE TRANSCRIPTIONAL REGULATOR"/>
    <property type="match status" value="1"/>
</dbReference>
<accession>A0A1I1MJ90</accession>
<dbReference type="InterPro" id="IPR005119">
    <property type="entry name" value="LysR_subst-bd"/>
</dbReference>
<dbReference type="InterPro" id="IPR036390">
    <property type="entry name" value="WH_DNA-bd_sf"/>
</dbReference>
<dbReference type="PROSITE" id="PS50931">
    <property type="entry name" value="HTH_LYSR"/>
    <property type="match status" value="1"/>
</dbReference>
<dbReference type="GO" id="GO:0006351">
    <property type="term" value="P:DNA-templated transcription"/>
    <property type="evidence" value="ECO:0007669"/>
    <property type="project" value="TreeGrafter"/>
</dbReference>
<dbReference type="PANTHER" id="PTHR30537:SF3">
    <property type="entry name" value="TRANSCRIPTIONAL REGULATORY PROTEIN"/>
    <property type="match status" value="1"/>
</dbReference>
<evidence type="ECO:0000259" key="5">
    <source>
        <dbReference type="PROSITE" id="PS50931"/>
    </source>
</evidence>
<feature type="domain" description="HTH lysR-type" evidence="5">
    <location>
        <begin position="1"/>
        <end position="63"/>
    </location>
</feature>
<sequence length="298" mass="33431">MKSRFRSWSDVRTFLAVVREGSTLAASRKLGTAQPTVARRIEALEHETGLVLFERDNRGFRPTDAARALLPLAEAIEAAAEAFGAKANDLTRPRPIRITAFSSNFSPRVTQVFSEFYAMRPDIRFEFLPGVKPLDLVAGEADIALRITRQDPDLSLICRRISTARFTLFGAPSYADRRGLPKAPEHLDGHVFVTYEPRDAPAVYHHWLMKHVSPDQIITSFSEIELLEAAILSGHGLGIMNLRMAEGHEAAGRLIRCFAPPEEMTAQHLMLISPDAYRRPEVKAFTRFFAPRYAAIFK</sequence>
<evidence type="ECO:0000256" key="4">
    <source>
        <dbReference type="ARBA" id="ARBA00023163"/>
    </source>
</evidence>
<dbReference type="SUPFAM" id="SSF53850">
    <property type="entry name" value="Periplasmic binding protein-like II"/>
    <property type="match status" value="1"/>
</dbReference>
<comment type="similarity">
    <text evidence="1">Belongs to the LysR transcriptional regulatory family.</text>
</comment>
<protein>
    <submittedName>
        <fullName evidence="6">DNA-binding transcriptional regulator, LysR family</fullName>
    </submittedName>
</protein>
<evidence type="ECO:0000313" key="7">
    <source>
        <dbReference type="Proteomes" id="UP000198728"/>
    </source>
</evidence>
<keyword evidence="3 6" id="KW-0238">DNA-binding</keyword>
<dbReference type="GO" id="GO:0003700">
    <property type="term" value="F:DNA-binding transcription factor activity"/>
    <property type="evidence" value="ECO:0007669"/>
    <property type="project" value="InterPro"/>
</dbReference>
<keyword evidence="2" id="KW-0805">Transcription regulation</keyword>
<dbReference type="OrthoDB" id="9796526at2"/>
<proteinExistence type="inferred from homology"/>
<keyword evidence="7" id="KW-1185">Reference proteome</keyword>
<reference evidence="6 7" key="1">
    <citation type="submission" date="2016-10" db="EMBL/GenBank/DDBJ databases">
        <authorList>
            <person name="de Groot N.N."/>
        </authorList>
    </citation>
    <scope>NUCLEOTIDE SEQUENCE [LARGE SCALE GENOMIC DNA]</scope>
    <source>
        <strain evidence="6 7">DSM 19548</strain>
    </source>
</reference>
<keyword evidence="4" id="KW-0804">Transcription</keyword>
<dbReference type="Gene3D" id="1.10.10.10">
    <property type="entry name" value="Winged helix-like DNA-binding domain superfamily/Winged helix DNA-binding domain"/>
    <property type="match status" value="1"/>
</dbReference>
<dbReference type="AlphaFoldDB" id="A0A1I1MJ90"/>
<dbReference type="SUPFAM" id="SSF46785">
    <property type="entry name" value="Winged helix' DNA-binding domain"/>
    <property type="match status" value="1"/>
</dbReference>
<dbReference type="RefSeq" id="WP_093361627.1">
    <property type="nucleotide sequence ID" value="NZ_FOLG01000010.1"/>
</dbReference>
<evidence type="ECO:0000313" key="6">
    <source>
        <dbReference type="EMBL" id="SFC85165.1"/>
    </source>
</evidence>
<gene>
    <name evidence="6" type="ORF">SAMN04488094_11045</name>
</gene>
<organism evidence="6 7">
    <name type="scientific">Tropicimonas isoalkanivorans</name>
    <dbReference type="NCBI Taxonomy" id="441112"/>
    <lineage>
        <taxon>Bacteria</taxon>
        <taxon>Pseudomonadati</taxon>
        <taxon>Pseudomonadota</taxon>
        <taxon>Alphaproteobacteria</taxon>
        <taxon>Rhodobacterales</taxon>
        <taxon>Roseobacteraceae</taxon>
        <taxon>Tropicimonas</taxon>
    </lineage>
</organism>
<dbReference type="InterPro" id="IPR058163">
    <property type="entry name" value="LysR-type_TF_proteobact-type"/>
</dbReference>
<dbReference type="EMBL" id="FOLG01000010">
    <property type="protein sequence ID" value="SFC85165.1"/>
    <property type="molecule type" value="Genomic_DNA"/>
</dbReference>
<dbReference type="STRING" id="441112.SAMN04488094_11045"/>
<dbReference type="GO" id="GO:0043565">
    <property type="term" value="F:sequence-specific DNA binding"/>
    <property type="evidence" value="ECO:0007669"/>
    <property type="project" value="TreeGrafter"/>
</dbReference>
<dbReference type="Pfam" id="PF00126">
    <property type="entry name" value="HTH_1"/>
    <property type="match status" value="1"/>
</dbReference>
<dbReference type="InterPro" id="IPR000847">
    <property type="entry name" value="LysR_HTH_N"/>
</dbReference>
<evidence type="ECO:0000256" key="2">
    <source>
        <dbReference type="ARBA" id="ARBA00023015"/>
    </source>
</evidence>
<name>A0A1I1MJ90_9RHOB</name>
<dbReference type="Gene3D" id="3.40.190.290">
    <property type="match status" value="1"/>
</dbReference>
<dbReference type="Pfam" id="PF03466">
    <property type="entry name" value="LysR_substrate"/>
    <property type="match status" value="1"/>
</dbReference>
<evidence type="ECO:0000256" key="3">
    <source>
        <dbReference type="ARBA" id="ARBA00023125"/>
    </source>
</evidence>
<evidence type="ECO:0000256" key="1">
    <source>
        <dbReference type="ARBA" id="ARBA00009437"/>
    </source>
</evidence>